<feature type="region of interest" description="Disordered" evidence="1">
    <location>
        <begin position="208"/>
        <end position="342"/>
    </location>
</feature>
<reference evidence="2" key="1">
    <citation type="submission" date="2023-03" db="EMBL/GenBank/DDBJ databases">
        <title>Massive genome expansion in bonnet fungi (Mycena s.s.) driven by repeated elements and novel gene families across ecological guilds.</title>
        <authorList>
            <consortium name="Lawrence Berkeley National Laboratory"/>
            <person name="Harder C.B."/>
            <person name="Miyauchi S."/>
            <person name="Viragh M."/>
            <person name="Kuo A."/>
            <person name="Thoen E."/>
            <person name="Andreopoulos B."/>
            <person name="Lu D."/>
            <person name="Skrede I."/>
            <person name="Drula E."/>
            <person name="Henrissat B."/>
            <person name="Morin E."/>
            <person name="Kohler A."/>
            <person name="Barry K."/>
            <person name="LaButti K."/>
            <person name="Morin E."/>
            <person name="Salamov A."/>
            <person name="Lipzen A."/>
            <person name="Mereny Z."/>
            <person name="Hegedus B."/>
            <person name="Baldrian P."/>
            <person name="Stursova M."/>
            <person name="Weitz H."/>
            <person name="Taylor A."/>
            <person name="Grigoriev I.V."/>
            <person name="Nagy L.G."/>
            <person name="Martin F."/>
            <person name="Kauserud H."/>
        </authorList>
    </citation>
    <scope>NUCLEOTIDE SEQUENCE</scope>
    <source>
        <strain evidence="2">9284</strain>
    </source>
</reference>
<protein>
    <submittedName>
        <fullName evidence="2">Uncharacterized protein</fullName>
    </submittedName>
</protein>
<feature type="compositionally biased region" description="Low complexity" evidence="1">
    <location>
        <begin position="90"/>
        <end position="100"/>
    </location>
</feature>
<feature type="compositionally biased region" description="Low complexity" evidence="1">
    <location>
        <begin position="44"/>
        <end position="53"/>
    </location>
</feature>
<dbReference type="EMBL" id="JARKIF010000008">
    <property type="protein sequence ID" value="KAJ7632577.1"/>
    <property type="molecule type" value="Genomic_DNA"/>
</dbReference>
<organism evidence="2 3">
    <name type="scientific">Roridomyces roridus</name>
    <dbReference type="NCBI Taxonomy" id="1738132"/>
    <lineage>
        <taxon>Eukaryota</taxon>
        <taxon>Fungi</taxon>
        <taxon>Dikarya</taxon>
        <taxon>Basidiomycota</taxon>
        <taxon>Agaricomycotina</taxon>
        <taxon>Agaricomycetes</taxon>
        <taxon>Agaricomycetidae</taxon>
        <taxon>Agaricales</taxon>
        <taxon>Marasmiineae</taxon>
        <taxon>Mycenaceae</taxon>
        <taxon>Roridomyces</taxon>
    </lineage>
</organism>
<dbReference type="Proteomes" id="UP001221142">
    <property type="component" value="Unassembled WGS sequence"/>
</dbReference>
<feature type="compositionally biased region" description="Basic and acidic residues" evidence="1">
    <location>
        <begin position="24"/>
        <end position="42"/>
    </location>
</feature>
<evidence type="ECO:0000256" key="1">
    <source>
        <dbReference type="SAM" id="MobiDB-lite"/>
    </source>
</evidence>
<feature type="compositionally biased region" description="Basic and acidic residues" evidence="1">
    <location>
        <begin position="215"/>
        <end position="224"/>
    </location>
</feature>
<dbReference type="AlphaFoldDB" id="A0AAD7BWT5"/>
<name>A0AAD7BWT5_9AGAR</name>
<feature type="region of interest" description="Disordered" evidence="1">
    <location>
        <begin position="1"/>
        <end position="152"/>
    </location>
</feature>
<accession>A0AAD7BWT5</accession>
<feature type="compositionally biased region" description="Polar residues" evidence="1">
    <location>
        <begin position="54"/>
        <end position="67"/>
    </location>
</feature>
<evidence type="ECO:0000313" key="3">
    <source>
        <dbReference type="Proteomes" id="UP001221142"/>
    </source>
</evidence>
<feature type="compositionally biased region" description="Low complexity" evidence="1">
    <location>
        <begin position="267"/>
        <end position="281"/>
    </location>
</feature>
<evidence type="ECO:0000313" key="2">
    <source>
        <dbReference type="EMBL" id="KAJ7632577.1"/>
    </source>
</evidence>
<proteinExistence type="predicted"/>
<feature type="compositionally biased region" description="Basic and acidic residues" evidence="1">
    <location>
        <begin position="295"/>
        <end position="324"/>
    </location>
</feature>
<keyword evidence="3" id="KW-1185">Reference proteome</keyword>
<gene>
    <name evidence="2" type="ORF">FB45DRAFT_912820</name>
</gene>
<comment type="caution">
    <text evidence="2">The sequence shown here is derived from an EMBL/GenBank/DDBJ whole genome shotgun (WGS) entry which is preliminary data.</text>
</comment>
<sequence>MSSRSRTAGGLPSGPGPRARSVTRTRDAERTERYDSDGERSSRPSRQIRPQKSTTSINQSRSRSQAQAPPMPSSRTSYDRSESRTGTNRSSDSTTASGSSFFERMKQTAGYASTRTSFEEDEDEPEKPPPRSMRNRPSGRDSSPPPESGYGYTLWSKVASAASTLTVNVGKAASNITTFAGEETPVGQESRLCRAMKAYHLEKARDPSDLPVWLFDEKERRRPAPEPTRTRTRASRKDNYEDDEYEVVDKARAEPPPSRGLRDIYDAAASKQSAAAAPARSTRSHVDDMPQPSRATDRLKALRDAKRMGNSRDEDRGPPVREAESAPAPRRVGLPSGPSRRG</sequence>